<dbReference type="OrthoDB" id="4843554at2759"/>
<feature type="chain" id="PRO_5040511723" description="Gpi anchored protein" evidence="1">
    <location>
        <begin position="19"/>
        <end position="179"/>
    </location>
</feature>
<reference evidence="2" key="1">
    <citation type="journal article" date="2020" name="Stud. Mycol.">
        <title>101 Dothideomycetes genomes: a test case for predicting lifestyles and emergence of pathogens.</title>
        <authorList>
            <person name="Haridas S."/>
            <person name="Albert R."/>
            <person name="Binder M."/>
            <person name="Bloem J."/>
            <person name="Labutti K."/>
            <person name="Salamov A."/>
            <person name="Andreopoulos B."/>
            <person name="Baker S."/>
            <person name="Barry K."/>
            <person name="Bills G."/>
            <person name="Bluhm B."/>
            <person name="Cannon C."/>
            <person name="Castanera R."/>
            <person name="Culley D."/>
            <person name="Daum C."/>
            <person name="Ezra D."/>
            <person name="Gonzalez J."/>
            <person name="Henrissat B."/>
            <person name="Kuo A."/>
            <person name="Liang C."/>
            <person name="Lipzen A."/>
            <person name="Lutzoni F."/>
            <person name="Magnuson J."/>
            <person name="Mondo S."/>
            <person name="Nolan M."/>
            <person name="Ohm R."/>
            <person name="Pangilinan J."/>
            <person name="Park H.-J."/>
            <person name="Ramirez L."/>
            <person name="Alfaro M."/>
            <person name="Sun H."/>
            <person name="Tritt A."/>
            <person name="Yoshinaga Y."/>
            <person name="Zwiers L.-H."/>
            <person name="Turgeon B."/>
            <person name="Goodwin S."/>
            <person name="Spatafora J."/>
            <person name="Crous P."/>
            <person name="Grigoriev I."/>
        </authorList>
    </citation>
    <scope>NUCLEOTIDE SEQUENCE</scope>
    <source>
        <strain evidence="2">CBS 110217</strain>
    </source>
</reference>
<dbReference type="Proteomes" id="UP000799777">
    <property type="component" value="Unassembled WGS sequence"/>
</dbReference>
<proteinExistence type="predicted"/>
<evidence type="ECO:0000256" key="1">
    <source>
        <dbReference type="SAM" id="SignalP"/>
    </source>
</evidence>
<dbReference type="EMBL" id="ML978181">
    <property type="protein sequence ID" value="KAF2031396.1"/>
    <property type="molecule type" value="Genomic_DNA"/>
</dbReference>
<gene>
    <name evidence="2" type="ORF">EK21DRAFT_110994</name>
</gene>
<dbReference type="AlphaFoldDB" id="A0A9P4LLD1"/>
<comment type="caution">
    <text evidence="2">The sequence shown here is derived from an EMBL/GenBank/DDBJ whole genome shotgun (WGS) entry which is preliminary data.</text>
</comment>
<name>A0A9P4LLD1_9PLEO</name>
<evidence type="ECO:0000313" key="3">
    <source>
        <dbReference type="Proteomes" id="UP000799777"/>
    </source>
</evidence>
<keyword evidence="3" id="KW-1185">Reference proteome</keyword>
<evidence type="ECO:0008006" key="4">
    <source>
        <dbReference type="Google" id="ProtNLM"/>
    </source>
</evidence>
<keyword evidence="1" id="KW-0732">Signal</keyword>
<sequence length="179" mass="18653">MLFQKLAIFSALEVFAAAQDINQDDIPQQCTAVCVGVVSISRRCDDTTNDDRAELDCICRAPNANVLVPACEACVAEFDNDDTDMDDNSVDDNDVLEVLTRCNFTTTAYNTASAQSILSSVASSFASASGSVAVITSGTVVRTTSIAAQTSVPQQSTAVSPIQTAAMGLGALGLAMQLL</sequence>
<organism evidence="2 3">
    <name type="scientific">Setomelanomma holmii</name>
    <dbReference type="NCBI Taxonomy" id="210430"/>
    <lineage>
        <taxon>Eukaryota</taxon>
        <taxon>Fungi</taxon>
        <taxon>Dikarya</taxon>
        <taxon>Ascomycota</taxon>
        <taxon>Pezizomycotina</taxon>
        <taxon>Dothideomycetes</taxon>
        <taxon>Pleosporomycetidae</taxon>
        <taxon>Pleosporales</taxon>
        <taxon>Pleosporineae</taxon>
        <taxon>Phaeosphaeriaceae</taxon>
        <taxon>Setomelanomma</taxon>
    </lineage>
</organism>
<protein>
    <recommendedName>
        <fullName evidence="4">Gpi anchored protein</fullName>
    </recommendedName>
</protein>
<evidence type="ECO:0000313" key="2">
    <source>
        <dbReference type="EMBL" id="KAF2031396.1"/>
    </source>
</evidence>
<accession>A0A9P4LLD1</accession>
<feature type="signal peptide" evidence="1">
    <location>
        <begin position="1"/>
        <end position="18"/>
    </location>
</feature>